<reference evidence="8" key="1">
    <citation type="submission" date="2021-07" db="EMBL/GenBank/DDBJ databases">
        <authorList>
            <person name="Branca A.L. A."/>
        </authorList>
    </citation>
    <scope>NUCLEOTIDE SEQUENCE</scope>
</reference>
<dbReference type="GO" id="GO:0005737">
    <property type="term" value="C:cytoplasm"/>
    <property type="evidence" value="ECO:0007669"/>
    <property type="project" value="TreeGrafter"/>
</dbReference>
<dbReference type="PANTHER" id="PTHR11530:SF25">
    <property type="entry name" value="FAD DEPENDENT OXIDOREDUCTASE DOMAIN-CONTAINING PROTEIN"/>
    <property type="match status" value="1"/>
</dbReference>
<feature type="region of interest" description="Disordered" evidence="6">
    <location>
        <begin position="355"/>
        <end position="377"/>
    </location>
</feature>
<proteinExistence type="inferred from homology"/>
<evidence type="ECO:0000259" key="7">
    <source>
        <dbReference type="Pfam" id="PF01266"/>
    </source>
</evidence>
<feature type="compositionally biased region" description="Basic and acidic residues" evidence="6">
    <location>
        <begin position="365"/>
        <end position="377"/>
    </location>
</feature>
<evidence type="ECO:0000313" key="9">
    <source>
        <dbReference type="Proteomes" id="UP001152649"/>
    </source>
</evidence>
<dbReference type="SUPFAM" id="SSF54373">
    <property type="entry name" value="FAD-linked reductases, C-terminal domain"/>
    <property type="match status" value="1"/>
</dbReference>
<dbReference type="AlphaFoldDB" id="A0A9W4NDP6"/>
<feature type="domain" description="FAD dependent oxidoreductase" evidence="7">
    <location>
        <begin position="41"/>
        <end position="411"/>
    </location>
</feature>
<dbReference type="GO" id="GO:0003884">
    <property type="term" value="F:D-amino-acid oxidase activity"/>
    <property type="evidence" value="ECO:0007669"/>
    <property type="project" value="InterPro"/>
</dbReference>
<dbReference type="EMBL" id="CAJVPG010000166">
    <property type="protein sequence ID" value="CAG8366042.1"/>
    <property type="molecule type" value="Genomic_DNA"/>
</dbReference>
<comment type="caution">
    <text evidence="8">The sequence shown here is derived from an EMBL/GenBank/DDBJ whole genome shotgun (WGS) entry which is preliminary data.</text>
</comment>
<organism evidence="8 9">
    <name type="scientific">Penicillium salamii</name>
    <dbReference type="NCBI Taxonomy" id="1612424"/>
    <lineage>
        <taxon>Eukaryota</taxon>
        <taxon>Fungi</taxon>
        <taxon>Dikarya</taxon>
        <taxon>Ascomycota</taxon>
        <taxon>Pezizomycotina</taxon>
        <taxon>Eurotiomycetes</taxon>
        <taxon>Eurotiomycetidae</taxon>
        <taxon>Eurotiales</taxon>
        <taxon>Aspergillaceae</taxon>
        <taxon>Penicillium</taxon>
    </lineage>
</organism>
<dbReference type="InterPro" id="IPR006076">
    <property type="entry name" value="FAD-dep_OxRdtase"/>
</dbReference>
<evidence type="ECO:0000256" key="6">
    <source>
        <dbReference type="SAM" id="MobiDB-lite"/>
    </source>
</evidence>
<dbReference type="Gene3D" id="3.30.9.10">
    <property type="entry name" value="D-Amino Acid Oxidase, subunit A, domain 2"/>
    <property type="match status" value="1"/>
</dbReference>
<gene>
    <name evidence="8" type="ORF">PSALAMII_LOCUS4256</name>
</gene>
<comment type="similarity">
    <text evidence="2">Belongs to the DAMOX/DASOX family.</text>
</comment>
<evidence type="ECO:0000313" key="8">
    <source>
        <dbReference type="EMBL" id="CAG8366042.1"/>
    </source>
</evidence>
<evidence type="ECO:0000256" key="5">
    <source>
        <dbReference type="ARBA" id="ARBA00023002"/>
    </source>
</evidence>
<dbReference type="GO" id="GO:0071949">
    <property type="term" value="F:FAD binding"/>
    <property type="evidence" value="ECO:0007669"/>
    <property type="project" value="InterPro"/>
</dbReference>
<dbReference type="InterPro" id="IPR023209">
    <property type="entry name" value="DAO"/>
</dbReference>
<dbReference type="Pfam" id="PF01266">
    <property type="entry name" value="DAO"/>
    <property type="match status" value="1"/>
</dbReference>
<protein>
    <recommendedName>
        <fullName evidence="7">FAD dependent oxidoreductase domain-containing protein</fullName>
    </recommendedName>
</protein>
<evidence type="ECO:0000256" key="2">
    <source>
        <dbReference type="ARBA" id="ARBA00006730"/>
    </source>
</evidence>
<evidence type="ECO:0000256" key="4">
    <source>
        <dbReference type="ARBA" id="ARBA00022827"/>
    </source>
</evidence>
<dbReference type="GO" id="GO:0019478">
    <property type="term" value="P:D-amino acid catabolic process"/>
    <property type="evidence" value="ECO:0007669"/>
    <property type="project" value="TreeGrafter"/>
</dbReference>
<name>A0A9W4NDP6_9EURO</name>
<sequence length="443" mass="48871">MSERRSLPTAFPEQEIDALRISNDLSAGPKPIVTPSDESSRVLIIGGGVAGLTTAWFLLDSGYHVTIVSKEWASYGEGPRLTSQVAGALWELPPGGCGPQAIGEKLPMVQKWALESLEVYRAIAANQTLGEAYGLKMRKFTAFHTNLLHEDAIKADKIQFIKGTRLEGFSQGTHLFDKYGVNTNCHGGLVDAYEHDAPVIDSDVAMSFLMRLVQSKGARLETDTIHGDILNQEDSLLHLYKADAIVNATGVWAREAAADENVYPLRGGMLRVINDGTDFPKVENAMVVSTETRHNGRFHDMAVLVPRNDNILLLGSILNQKSWSLDLSPTCETIKDMRERCEALLPALKNARLDPKYPLSQGRRPMREGSVRVERDQRKTCQGQWSRTIHSYGHAAAGWSLAFGSARQVVRLLDDLLDKKGPGLVYRNKQGVYGQKHGTKAKL</sequence>
<dbReference type="OrthoDB" id="2015447at2759"/>
<keyword evidence="9" id="KW-1185">Reference proteome</keyword>
<keyword evidence="4" id="KW-0274">FAD</keyword>
<keyword evidence="5" id="KW-0560">Oxidoreductase</keyword>
<dbReference type="PANTHER" id="PTHR11530">
    <property type="entry name" value="D-AMINO ACID OXIDASE"/>
    <property type="match status" value="1"/>
</dbReference>
<dbReference type="Gene3D" id="3.40.50.720">
    <property type="entry name" value="NAD(P)-binding Rossmann-like Domain"/>
    <property type="match status" value="1"/>
</dbReference>
<accession>A0A9W4NDP6</accession>
<dbReference type="SUPFAM" id="SSF51971">
    <property type="entry name" value="Nucleotide-binding domain"/>
    <property type="match status" value="1"/>
</dbReference>
<comment type="cofactor">
    <cofactor evidence="1">
        <name>FAD</name>
        <dbReference type="ChEBI" id="CHEBI:57692"/>
    </cofactor>
</comment>
<dbReference type="Proteomes" id="UP001152649">
    <property type="component" value="Unassembled WGS sequence"/>
</dbReference>
<keyword evidence="3" id="KW-0285">Flavoprotein</keyword>
<evidence type="ECO:0000256" key="3">
    <source>
        <dbReference type="ARBA" id="ARBA00022630"/>
    </source>
</evidence>
<evidence type="ECO:0000256" key="1">
    <source>
        <dbReference type="ARBA" id="ARBA00001974"/>
    </source>
</evidence>